<comment type="catalytic activity">
    <reaction evidence="1">
        <text>Hydrolysis of terminal, non-reducing beta-D-glucosyl residues with release of beta-D-glucose.</text>
        <dbReference type="EC" id="3.2.1.21"/>
    </reaction>
</comment>
<sequence>MPRIKTFLALACLTTTLGAQPTDRASRIADSVLKLMTLDEKIGQLVQAPGQWNQTGPAAPAGGEQGIREGKIGSFLSLWGAAETRKLQRIAVNESRLHVPLLFAMDVIHGWRTIFPVPLGEAATWDPTAVERSARVAAVEASAFGIHWTFAPMVDIARDARWGRIVEGSGEDPFLGSVMAAARVRGFQNGPPNTTLLATVKHFAAYGAAEGGRDYDTAELSERTLWETYLPPYEAAVRAGAATIMSSFNDIGGTPAHASRWLLSEVLRGQWGFRGLVVSDWAGIEQLMPHGVAATKAEAATRAMNAGVDVDMSDYVYQTDLAAAVRAGTVPMAAVDSAAHRVLRAKAAFGLFADPYKHSDTTRERTAILTAENRRAAREVGREAIVLLKNDRDALPLAKRGTVAVIGPLADDRNAPLGSWNGAGRAEDVVTPLAAIREVVGASRVTYVRGVPVDTPNTDGITAAVRAARAADAVVLVLGERADMTGEASVRSSIELPGEQLLLAKAVVRAARGTRKPVVAVLMNGRPLAVPWLADSVPALVESWFLGVEHGHALADVLFGDYNPAGRLPSTFPRATGQLPMYYDHKNTGRPPEESNHYTSKYLDIPWTPQFVFGHGLSYTTFRYSVPRLSATSVRAGDSVVVEVDVTNTGRRAGDEVAQLYLRDDVATTARPVRELRGFRRLTIQPGETRHLRFVLNREAMAMLDVDLRRVVEPGTFTVWVGGSSAATNEARFTLTGDVVFLAPAPPRYH</sequence>
<organism evidence="9 10">
    <name type="scientific">Gemmatirosa kalamazoonensis</name>
    <dbReference type="NCBI Taxonomy" id="861299"/>
    <lineage>
        <taxon>Bacteria</taxon>
        <taxon>Pseudomonadati</taxon>
        <taxon>Gemmatimonadota</taxon>
        <taxon>Gemmatimonadia</taxon>
        <taxon>Gemmatimonadales</taxon>
        <taxon>Gemmatimonadaceae</taxon>
        <taxon>Gemmatirosa</taxon>
    </lineage>
</organism>
<evidence type="ECO:0000256" key="4">
    <source>
        <dbReference type="ARBA" id="ARBA00022729"/>
    </source>
</evidence>
<dbReference type="Gene3D" id="3.40.50.1700">
    <property type="entry name" value="Glycoside hydrolase family 3 C-terminal domain"/>
    <property type="match status" value="1"/>
</dbReference>
<dbReference type="AlphaFoldDB" id="W0REK3"/>
<dbReference type="SUPFAM" id="SSF52279">
    <property type="entry name" value="Beta-D-glucan exohydrolase, C-terminal domain"/>
    <property type="match status" value="1"/>
</dbReference>
<dbReference type="InterPro" id="IPR019800">
    <property type="entry name" value="Glyco_hydro_3_AS"/>
</dbReference>
<dbReference type="EMBL" id="CP007128">
    <property type="protein sequence ID" value="AHG89211.1"/>
    <property type="molecule type" value="Genomic_DNA"/>
</dbReference>
<keyword evidence="6 7" id="KW-0326">Glycosidase</keyword>
<dbReference type="RefSeq" id="WP_025410721.1">
    <property type="nucleotide sequence ID" value="NZ_CP007128.1"/>
</dbReference>
<dbReference type="eggNOG" id="COG1472">
    <property type="taxonomic scope" value="Bacteria"/>
</dbReference>
<accession>W0REK3</accession>
<dbReference type="PANTHER" id="PTHR30620">
    <property type="entry name" value="PERIPLASMIC BETA-GLUCOSIDASE-RELATED"/>
    <property type="match status" value="1"/>
</dbReference>
<dbReference type="HOGENOM" id="CLU_004542_5_1_0"/>
<dbReference type="Gene3D" id="3.20.20.300">
    <property type="entry name" value="Glycoside hydrolase, family 3, N-terminal domain"/>
    <property type="match status" value="1"/>
</dbReference>
<dbReference type="PATRIC" id="fig|861299.3.peg.1699"/>
<dbReference type="InterPro" id="IPR002772">
    <property type="entry name" value="Glyco_hydro_3_C"/>
</dbReference>
<evidence type="ECO:0000313" key="10">
    <source>
        <dbReference type="Proteomes" id="UP000019151"/>
    </source>
</evidence>
<dbReference type="InterPro" id="IPR017853">
    <property type="entry name" value="GH"/>
</dbReference>
<dbReference type="FunFam" id="3.20.20.300:FF:000005">
    <property type="entry name" value="Periplasmic beta-glucosidase"/>
    <property type="match status" value="1"/>
</dbReference>
<dbReference type="Pfam" id="PF14310">
    <property type="entry name" value="Fn3-like"/>
    <property type="match status" value="1"/>
</dbReference>
<dbReference type="InterPro" id="IPR026891">
    <property type="entry name" value="Fn3-like"/>
</dbReference>
<dbReference type="SUPFAM" id="SSF51445">
    <property type="entry name" value="(Trans)glycosidases"/>
    <property type="match status" value="1"/>
</dbReference>
<feature type="domain" description="Fibronectin type III-like" evidence="8">
    <location>
        <begin position="656"/>
        <end position="725"/>
    </location>
</feature>
<reference evidence="9 10" key="1">
    <citation type="journal article" date="2014" name="Genome Announc.">
        <title>Genome Sequence and Methylome of Soil Bacterium Gemmatirosa kalamazoonensis KBS708T, a Member of the Rarely Cultivated Gemmatimonadetes Phylum.</title>
        <authorList>
            <person name="Debruyn J.M."/>
            <person name="Radosevich M."/>
            <person name="Wommack K.E."/>
            <person name="Polson S.W."/>
            <person name="Hauser L.J."/>
            <person name="Fawaz M.N."/>
            <person name="Korlach J."/>
            <person name="Tsai Y.C."/>
        </authorList>
    </citation>
    <scope>NUCLEOTIDE SEQUENCE [LARGE SCALE GENOMIC DNA]</scope>
    <source>
        <strain evidence="9 10">KBS708</strain>
    </source>
</reference>
<dbReference type="GO" id="GO:0008422">
    <property type="term" value="F:beta-glucosidase activity"/>
    <property type="evidence" value="ECO:0007669"/>
    <property type="project" value="UniProtKB-EC"/>
</dbReference>
<dbReference type="Pfam" id="PF01915">
    <property type="entry name" value="Glyco_hydro_3_C"/>
    <property type="match status" value="1"/>
</dbReference>
<dbReference type="PRINTS" id="PR00133">
    <property type="entry name" value="GLHYDRLASE3"/>
</dbReference>
<comment type="similarity">
    <text evidence="2 7">Belongs to the glycosyl hydrolase 3 family.</text>
</comment>
<dbReference type="OrthoDB" id="9758670at2"/>
<dbReference type="PANTHER" id="PTHR30620:SF16">
    <property type="entry name" value="LYSOSOMAL BETA GLUCOSIDASE"/>
    <property type="match status" value="1"/>
</dbReference>
<dbReference type="Pfam" id="PF00933">
    <property type="entry name" value="Glyco_hydro_3"/>
    <property type="match status" value="1"/>
</dbReference>
<dbReference type="InParanoid" id="W0REK3"/>
<name>W0REK3_9BACT</name>
<evidence type="ECO:0000256" key="3">
    <source>
        <dbReference type="ARBA" id="ARBA00012744"/>
    </source>
</evidence>
<evidence type="ECO:0000256" key="2">
    <source>
        <dbReference type="ARBA" id="ARBA00005336"/>
    </source>
</evidence>
<dbReference type="InterPro" id="IPR013783">
    <property type="entry name" value="Ig-like_fold"/>
</dbReference>
<gene>
    <name evidence="9" type="ORF">J421_1674</name>
</gene>
<evidence type="ECO:0000313" key="9">
    <source>
        <dbReference type="EMBL" id="AHG89211.1"/>
    </source>
</evidence>
<dbReference type="GO" id="GO:0009251">
    <property type="term" value="P:glucan catabolic process"/>
    <property type="evidence" value="ECO:0007669"/>
    <property type="project" value="TreeGrafter"/>
</dbReference>
<dbReference type="KEGG" id="gba:J421_1674"/>
<dbReference type="FunFam" id="2.60.40.10:FF:000495">
    <property type="entry name" value="Periplasmic beta-glucosidase"/>
    <property type="match status" value="1"/>
</dbReference>
<keyword evidence="4" id="KW-0732">Signal</keyword>
<evidence type="ECO:0000256" key="7">
    <source>
        <dbReference type="RuleBase" id="RU361161"/>
    </source>
</evidence>
<protein>
    <recommendedName>
        <fullName evidence="3">beta-glucosidase</fullName>
        <ecNumber evidence="3">3.2.1.21</ecNumber>
    </recommendedName>
</protein>
<keyword evidence="5 7" id="KW-0378">Hydrolase</keyword>
<dbReference type="EC" id="3.2.1.21" evidence="3"/>
<dbReference type="InterPro" id="IPR036962">
    <property type="entry name" value="Glyco_hydro_3_N_sf"/>
</dbReference>
<dbReference type="Gene3D" id="2.60.40.10">
    <property type="entry name" value="Immunoglobulins"/>
    <property type="match status" value="1"/>
</dbReference>
<dbReference type="Proteomes" id="UP000019151">
    <property type="component" value="Chromosome"/>
</dbReference>
<dbReference type="STRING" id="861299.J421_1674"/>
<keyword evidence="10" id="KW-1185">Reference proteome</keyword>
<dbReference type="InterPro" id="IPR051915">
    <property type="entry name" value="Cellulose_Degrad_GH3"/>
</dbReference>
<dbReference type="InterPro" id="IPR036881">
    <property type="entry name" value="Glyco_hydro_3_C_sf"/>
</dbReference>
<evidence type="ECO:0000256" key="5">
    <source>
        <dbReference type="ARBA" id="ARBA00022801"/>
    </source>
</evidence>
<evidence type="ECO:0000256" key="6">
    <source>
        <dbReference type="ARBA" id="ARBA00023295"/>
    </source>
</evidence>
<dbReference type="SMART" id="SM01217">
    <property type="entry name" value="Fn3_like"/>
    <property type="match status" value="1"/>
</dbReference>
<dbReference type="InterPro" id="IPR001764">
    <property type="entry name" value="Glyco_hydro_3_N"/>
</dbReference>
<evidence type="ECO:0000259" key="8">
    <source>
        <dbReference type="SMART" id="SM01217"/>
    </source>
</evidence>
<proteinExistence type="inferred from homology"/>
<evidence type="ECO:0000256" key="1">
    <source>
        <dbReference type="ARBA" id="ARBA00000448"/>
    </source>
</evidence>
<dbReference type="PROSITE" id="PS00775">
    <property type="entry name" value="GLYCOSYL_HYDROL_F3"/>
    <property type="match status" value="1"/>
</dbReference>